<gene>
    <name evidence="1" type="ORF">GOARA_011_00290</name>
</gene>
<reference evidence="1 2" key="1">
    <citation type="submission" date="2011-11" db="EMBL/GenBank/DDBJ databases">
        <title>Whole genome shotgun sequence of Gordonia araii NBRC 100433.</title>
        <authorList>
            <person name="Yoshida Y."/>
            <person name="Hosoyama A."/>
            <person name="Tsuchikane K."/>
            <person name="Katsumata H."/>
            <person name="Yamazaki S."/>
            <person name="Fujita N."/>
        </authorList>
    </citation>
    <scope>NUCLEOTIDE SEQUENCE [LARGE SCALE GENOMIC DNA]</scope>
    <source>
        <strain evidence="1 2">NBRC 100433</strain>
    </source>
</reference>
<organism evidence="1 2">
    <name type="scientific">Gordonia araii NBRC 100433</name>
    <dbReference type="NCBI Taxonomy" id="1073574"/>
    <lineage>
        <taxon>Bacteria</taxon>
        <taxon>Bacillati</taxon>
        <taxon>Actinomycetota</taxon>
        <taxon>Actinomycetes</taxon>
        <taxon>Mycobacteriales</taxon>
        <taxon>Gordoniaceae</taxon>
        <taxon>Gordonia</taxon>
    </lineage>
</organism>
<sequence>MIYVVEHVVANYGGDPQLRANTSELDFALPSAWYDLGVGEAHRYMASRVLLRSSEPTPPFVPNVAIQYISLGITEVIRVGELDTTMDLHALDAEVIDHEVRCGGYLCVDTGTYSTDGFEVKTRRSQLTYSVPGDSMLAILTATAALDGWDAVELEIATMEDGWLTATIPTDGSD</sequence>
<keyword evidence="2" id="KW-1185">Reference proteome</keyword>
<evidence type="ECO:0000313" key="1">
    <source>
        <dbReference type="EMBL" id="GAB08413.1"/>
    </source>
</evidence>
<name>G7GXT8_9ACTN</name>
<protein>
    <submittedName>
        <fullName evidence="1">Acetyltransferase</fullName>
    </submittedName>
</protein>
<dbReference type="Proteomes" id="UP000035088">
    <property type="component" value="Unassembled WGS sequence"/>
</dbReference>
<dbReference type="EMBL" id="BAEE01000011">
    <property type="protein sequence ID" value="GAB08413.1"/>
    <property type="molecule type" value="Genomic_DNA"/>
</dbReference>
<dbReference type="AlphaFoldDB" id="G7GXT8"/>
<accession>G7GXT8</accession>
<keyword evidence="1" id="KW-0808">Transferase</keyword>
<dbReference type="GO" id="GO:0016740">
    <property type="term" value="F:transferase activity"/>
    <property type="evidence" value="ECO:0007669"/>
    <property type="project" value="UniProtKB-KW"/>
</dbReference>
<comment type="caution">
    <text evidence="1">The sequence shown here is derived from an EMBL/GenBank/DDBJ whole genome shotgun (WGS) entry which is preliminary data.</text>
</comment>
<evidence type="ECO:0000313" key="2">
    <source>
        <dbReference type="Proteomes" id="UP000035088"/>
    </source>
</evidence>
<proteinExistence type="predicted"/>
<dbReference type="OrthoDB" id="4376085at2"/>
<dbReference type="RefSeq" id="WP_007320493.1">
    <property type="nucleotide sequence ID" value="NZ_BAEE01000011.1"/>
</dbReference>